<keyword evidence="5" id="KW-1185">Reference proteome</keyword>
<evidence type="ECO:0000313" key="5">
    <source>
        <dbReference type="Proteomes" id="UP001597417"/>
    </source>
</evidence>
<dbReference type="PANTHER" id="PTHR40459:SF1">
    <property type="entry name" value="CONSERVED HYPOTHETICAL ALANINE AND LEUCINE RICH PROTEIN"/>
    <property type="match status" value="1"/>
</dbReference>
<proteinExistence type="predicted"/>
<protein>
    <submittedName>
        <fullName evidence="4">Rossmann-like and DUF2520 domain-containing protein</fullName>
    </submittedName>
</protein>
<comment type="caution">
    <text evidence="4">The sequence shown here is derived from an EMBL/GenBank/DDBJ whole genome shotgun (WGS) entry which is preliminary data.</text>
</comment>
<dbReference type="Gene3D" id="3.40.50.720">
    <property type="entry name" value="NAD(P)-binding Rossmann-like Domain"/>
    <property type="match status" value="1"/>
</dbReference>
<dbReference type="Pfam" id="PF10727">
    <property type="entry name" value="Rossmann-like"/>
    <property type="match status" value="1"/>
</dbReference>
<feature type="domain" description="Putative oxidoreductase/dehydrogenase Rossmann-like" evidence="2">
    <location>
        <begin position="14"/>
        <end position="141"/>
    </location>
</feature>
<sequence>MRDTSPGTGRLDRPEGREMTRPARLAVGVISAGRAGSVLGAALARAGHTVVAASGISRDSHDRAERLLPGVPLLPPDQVVAAADLVLLAVPDDTLPGLVRGLAATGSWRTGQIVIHTSGAHGIGVLRHAAEVGALPLALHPVMTFTGREEDLQRMVSSSVGVTAEAGDEVAWNVGEALTMEMGAEPVRVPEQARPRYHAALAHGANHLVTLVNDCADLLRDSGVANPERMLGPLLSAALDNALRHGDRALTGPVARGDAGTVRAHLSVLREGAPEVAKCYSALAERTVARAVAAGLLAGDAAAEITELLEEDQ</sequence>
<organism evidence="4 5">
    <name type="scientific">Amycolatopsis pigmentata</name>
    <dbReference type="NCBI Taxonomy" id="450801"/>
    <lineage>
        <taxon>Bacteria</taxon>
        <taxon>Bacillati</taxon>
        <taxon>Actinomycetota</taxon>
        <taxon>Actinomycetes</taxon>
        <taxon>Pseudonocardiales</taxon>
        <taxon>Pseudonocardiaceae</taxon>
        <taxon>Amycolatopsis</taxon>
    </lineage>
</organism>
<evidence type="ECO:0000259" key="3">
    <source>
        <dbReference type="Pfam" id="PF10728"/>
    </source>
</evidence>
<reference evidence="5" key="1">
    <citation type="journal article" date="2019" name="Int. J. Syst. Evol. Microbiol.">
        <title>The Global Catalogue of Microorganisms (GCM) 10K type strain sequencing project: providing services to taxonomists for standard genome sequencing and annotation.</title>
        <authorList>
            <consortium name="The Broad Institute Genomics Platform"/>
            <consortium name="The Broad Institute Genome Sequencing Center for Infectious Disease"/>
            <person name="Wu L."/>
            <person name="Ma J."/>
        </authorList>
    </citation>
    <scope>NUCLEOTIDE SEQUENCE [LARGE SCALE GENOMIC DNA]</scope>
    <source>
        <strain evidence="5">CGMCC 4.7645</strain>
    </source>
</reference>
<feature type="compositionally biased region" description="Basic and acidic residues" evidence="1">
    <location>
        <begin position="10"/>
        <end position="20"/>
    </location>
</feature>
<dbReference type="InterPro" id="IPR008927">
    <property type="entry name" value="6-PGluconate_DH-like_C_sf"/>
</dbReference>
<dbReference type="Proteomes" id="UP001597417">
    <property type="component" value="Unassembled WGS sequence"/>
</dbReference>
<gene>
    <name evidence="4" type="ORF">ACFSXZ_14545</name>
</gene>
<dbReference type="Pfam" id="PF10728">
    <property type="entry name" value="DUF2520"/>
    <property type="match status" value="1"/>
</dbReference>
<dbReference type="Gene3D" id="1.10.1040.20">
    <property type="entry name" value="ProC-like, C-terminal domain"/>
    <property type="match status" value="1"/>
</dbReference>
<name>A0ABW5FXT5_9PSEU</name>
<evidence type="ECO:0000313" key="4">
    <source>
        <dbReference type="EMBL" id="MFD2417546.1"/>
    </source>
</evidence>
<dbReference type="SUPFAM" id="SSF48179">
    <property type="entry name" value="6-phosphogluconate dehydrogenase C-terminal domain-like"/>
    <property type="match status" value="1"/>
</dbReference>
<accession>A0ABW5FXT5</accession>
<dbReference type="InterPro" id="IPR036291">
    <property type="entry name" value="NAD(P)-bd_dom_sf"/>
</dbReference>
<dbReference type="PANTHER" id="PTHR40459">
    <property type="entry name" value="CONSERVED HYPOTHETICAL ALANINE AND LEUCINE RICH PROTEIN"/>
    <property type="match status" value="1"/>
</dbReference>
<dbReference type="RefSeq" id="WP_378265392.1">
    <property type="nucleotide sequence ID" value="NZ_JBHUKR010000007.1"/>
</dbReference>
<dbReference type="EMBL" id="JBHUKR010000007">
    <property type="protein sequence ID" value="MFD2417546.1"/>
    <property type="molecule type" value="Genomic_DNA"/>
</dbReference>
<evidence type="ECO:0000256" key="1">
    <source>
        <dbReference type="SAM" id="MobiDB-lite"/>
    </source>
</evidence>
<feature type="domain" description="DUF2520" evidence="3">
    <location>
        <begin position="163"/>
        <end position="287"/>
    </location>
</feature>
<dbReference type="SUPFAM" id="SSF51735">
    <property type="entry name" value="NAD(P)-binding Rossmann-fold domains"/>
    <property type="match status" value="1"/>
</dbReference>
<dbReference type="InterPro" id="IPR019665">
    <property type="entry name" value="OxRdtase/DH_put_Rossmann_dom"/>
</dbReference>
<dbReference type="InterPro" id="IPR018931">
    <property type="entry name" value="DUF2520"/>
</dbReference>
<evidence type="ECO:0000259" key="2">
    <source>
        <dbReference type="Pfam" id="PF10727"/>
    </source>
</evidence>
<feature type="region of interest" description="Disordered" evidence="1">
    <location>
        <begin position="1"/>
        <end position="20"/>
    </location>
</feature>
<dbReference type="InterPro" id="IPR037108">
    <property type="entry name" value="TM1727-like_C_sf"/>
</dbReference>